<keyword evidence="4" id="KW-0862">Zinc</keyword>
<evidence type="ECO:0000259" key="5">
    <source>
        <dbReference type="Pfam" id="PF24827"/>
    </source>
</evidence>
<reference evidence="7" key="1">
    <citation type="submission" date="2016-11" db="EMBL/GenBank/DDBJ databases">
        <authorList>
            <person name="Varghese N."/>
            <person name="Submissions S."/>
        </authorList>
    </citation>
    <scope>NUCLEOTIDE SEQUENCE [LARGE SCALE GENOMIC DNA]</scope>
    <source>
        <strain evidence="7">DSM 22638</strain>
    </source>
</reference>
<dbReference type="PANTHER" id="PTHR37326">
    <property type="entry name" value="BLL3975 PROTEIN"/>
    <property type="match status" value="1"/>
</dbReference>
<organism evidence="6 7">
    <name type="scientific">Flagellimonas flava</name>
    <dbReference type="NCBI Taxonomy" id="570519"/>
    <lineage>
        <taxon>Bacteria</taxon>
        <taxon>Pseudomonadati</taxon>
        <taxon>Bacteroidota</taxon>
        <taxon>Flavobacteriia</taxon>
        <taxon>Flavobacteriales</taxon>
        <taxon>Flavobacteriaceae</taxon>
        <taxon>Flagellimonas</taxon>
    </lineage>
</organism>
<dbReference type="SUPFAM" id="SSF53187">
    <property type="entry name" value="Zn-dependent exopeptidases"/>
    <property type="match status" value="1"/>
</dbReference>
<keyword evidence="3" id="KW-0378">Hydrolase</keyword>
<feature type="domain" description="Succinylglutamate desuccinylase/Aspartoacylase catalytic" evidence="5">
    <location>
        <begin position="63"/>
        <end position="255"/>
    </location>
</feature>
<dbReference type="OrthoDB" id="9782876at2"/>
<accession>A0A1M5IJC0</accession>
<comment type="cofactor">
    <cofactor evidence="1">
        <name>Zn(2+)</name>
        <dbReference type="ChEBI" id="CHEBI:29105"/>
    </cofactor>
</comment>
<keyword evidence="7" id="KW-1185">Reference proteome</keyword>
<sequence length="351" mass="39012">MLKIASIFFSLISVQLASSQQNFESVFNDFERPFRKDIQIDFEDSLGNSGYLPVSVLKGASEGPVFTMVAGVHGYEYPPIMAVQELLREIDLQELKGTLIVVPIANTASFFTRTPFINPQDKANLNNAFPGKSDGSITYKLAHYITEQIIPVSDVFLDIHGGDACEDLIPFVCYYNNVKKPEQTALAQRLSETSGFNYVVSYPYTITDEEPAKYTFKQAVQDGKTALSIECGKLGNVQQEAVELIKKGVYNMLREMKMYGMGKESSQQDFVSLHQQVYIDSNVNGIFYSEFKAGDTVEKGDVVGHTTNVFGKVLEEYKAPKSGVILYKLATPPINIDDTVMCISSKVLKTN</sequence>
<protein>
    <recommendedName>
        <fullName evidence="5">Succinylglutamate desuccinylase/Aspartoacylase catalytic domain-containing protein</fullName>
    </recommendedName>
</protein>
<evidence type="ECO:0000256" key="3">
    <source>
        <dbReference type="ARBA" id="ARBA00022801"/>
    </source>
</evidence>
<dbReference type="Pfam" id="PF24827">
    <property type="entry name" value="AstE_AspA_cat"/>
    <property type="match status" value="1"/>
</dbReference>
<dbReference type="InterPro" id="IPR055438">
    <property type="entry name" value="AstE_AspA_cat"/>
</dbReference>
<dbReference type="AlphaFoldDB" id="A0A1M5IJC0"/>
<evidence type="ECO:0000256" key="1">
    <source>
        <dbReference type="ARBA" id="ARBA00001947"/>
    </source>
</evidence>
<dbReference type="EMBL" id="FQWL01000001">
    <property type="protein sequence ID" value="SHG28361.1"/>
    <property type="molecule type" value="Genomic_DNA"/>
</dbReference>
<keyword evidence="2" id="KW-0479">Metal-binding</keyword>
<dbReference type="GO" id="GO:0016788">
    <property type="term" value="F:hydrolase activity, acting on ester bonds"/>
    <property type="evidence" value="ECO:0007669"/>
    <property type="project" value="InterPro"/>
</dbReference>
<dbReference type="InterPro" id="IPR043795">
    <property type="entry name" value="N-alpha-Ac-DABA-like"/>
</dbReference>
<evidence type="ECO:0000256" key="4">
    <source>
        <dbReference type="ARBA" id="ARBA00022833"/>
    </source>
</evidence>
<dbReference type="PANTHER" id="PTHR37326:SF1">
    <property type="entry name" value="BLL3975 PROTEIN"/>
    <property type="match status" value="1"/>
</dbReference>
<dbReference type="GO" id="GO:0046872">
    <property type="term" value="F:metal ion binding"/>
    <property type="evidence" value="ECO:0007669"/>
    <property type="project" value="UniProtKB-KW"/>
</dbReference>
<dbReference type="InterPro" id="IPR053138">
    <property type="entry name" value="N-alpha-Ac-DABA_deacetylase"/>
</dbReference>
<evidence type="ECO:0000313" key="6">
    <source>
        <dbReference type="EMBL" id="SHG28361.1"/>
    </source>
</evidence>
<dbReference type="PIRSF" id="PIRSF039012">
    <property type="entry name" value="ASP"/>
    <property type="match status" value="1"/>
</dbReference>
<dbReference type="Proteomes" id="UP000184532">
    <property type="component" value="Unassembled WGS sequence"/>
</dbReference>
<dbReference type="CDD" id="cd18174">
    <property type="entry name" value="M14_ASTE_ASPA_like"/>
    <property type="match status" value="1"/>
</dbReference>
<dbReference type="GO" id="GO:0016811">
    <property type="term" value="F:hydrolase activity, acting on carbon-nitrogen (but not peptide) bonds, in linear amides"/>
    <property type="evidence" value="ECO:0007669"/>
    <property type="project" value="InterPro"/>
</dbReference>
<proteinExistence type="predicted"/>
<dbReference type="RefSeq" id="WP_073176531.1">
    <property type="nucleotide sequence ID" value="NZ_FQWL01000001.1"/>
</dbReference>
<dbReference type="Gene3D" id="3.40.630.10">
    <property type="entry name" value="Zn peptidases"/>
    <property type="match status" value="1"/>
</dbReference>
<gene>
    <name evidence="6" type="ORF">SAMN04488116_0745</name>
</gene>
<evidence type="ECO:0000256" key="2">
    <source>
        <dbReference type="ARBA" id="ARBA00022723"/>
    </source>
</evidence>
<name>A0A1M5IJC0_9FLAO</name>
<dbReference type="STRING" id="570519.SAMN04488116_0745"/>
<evidence type="ECO:0000313" key="7">
    <source>
        <dbReference type="Proteomes" id="UP000184532"/>
    </source>
</evidence>